<dbReference type="SMART" id="SM00409">
    <property type="entry name" value="IG"/>
    <property type="match status" value="4"/>
</dbReference>
<comment type="subcellular location">
    <subcellularLocation>
        <location evidence="1">Membrane</location>
        <topology evidence="1">Single-pass type I membrane protein</topology>
    </subcellularLocation>
</comment>
<accession>A0AA36G8E3</accession>
<dbReference type="InterPro" id="IPR051275">
    <property type="entry name" value="Cell_adhesion_signaling"/>
</dbReference>
<evidence type="ECO:0000256" key="1">
    <source>
        <dbReference type="ARBA" id="ARBA00004479"/>
    </source>
</evidence>
<evidence type="ECO:0000313" key="9">
    <source>
        <dbReference type="EMBL" id="CAJ0583085.1"/>
    </source>
</evidence>
<name>A0AA36G8E3_9BILA</name>
<evidence type="ECO:0000259" key="8">
    <source>
        <dbReference type="PROSITE" id="PS50835"/>
    </source>
</evidence>
<keyword evidence="6" id="KW-0812">Transmembrane</keyword>
<keyword evidence="2 6" id="KW-0472">Membrane</keyword>
<evidence type="ECO:0000256" key="4">
    <source>
        <dbReference type="ARBA" id="ARBA00023180"/>
    </source>
</evidence>
<keyword evidence="7" id="KW-0732">Signal</keyword>
<sequence>MRDPLGALGVALLFIFVAASHAQQRIVDGPIETSALVGGTVELRCKVENQKGAVQWTKNDFGLGIDRGLKFFPRYSMVGKVAQGEYNLQIVNVTVDDDDVYRCQIGEVHGERTVVSNAAKLNILKQPTSPHQLDKPKDLTLNAIAGDVIKRSCISKKGKPPAKLGWAVAGDPEGKKIIAWLGESRSKLGHLIKTNDFSPETVQANIIDNIQKDNGVYSVISNLSYVPRPEDDKKFLVCLSHHETNKDRVEVDGVKFVLEYAPRVNLTVASSTKIREGGGLLLACSVDAKPMDHLKIQWFKEGVLMKNTADTLVFESLKMEDHGTEYSCEATNKIGKGKGTTKLNVAFAPRIISTQQEREVNVGESATFNCEANGNPKPQLYWSKAGDPQVIAKGESFTIENVQTWQQGEYICTAAMDGFKQDRLANFLHIRGAPTISLEAPPNMNLGETAVFSCKVRGRPKPKEVVWSRDENDLNFNSGRMQVHQMPHVYGVESKLTIRDLQEGDFGVYNCTANNGLGMDSQGVTLSKKNILDFVFEILGSDDLLIIAAIAASVIFFCLFFLCCCAWRRRRRYNQKGSKFTASESDVTVKCEALDPPFYSEMYGGPMDDGNLLLSKDYIAVPQNNPDLDLLMPSSYGLSSSNNSLYPKYMNGSNIDYNFMPNSRYDTNYGSFSGGSTPAALSGGALSELYGNTDKLHAPLEPLQEVDTPKVSTYSFMCQDRPLSRSSTHV</sequence>
<dbReference type="Gene3D" id="2.60.40.10">
    <property type="entry name" value="Immunoglobulins"/>
    <property type="match status" value="5"/>
</dbReference>
<dbReference type="InterPro" id="IPR003598">
    <property type="entry name" value="Ig_sub2"/>
</dbReference>
<feature type="chain" id="PRO_5041202352" description="Ig-like domain-containing protein" evidence="7">
    <location>
        <begin position="23"/>
        <end position="730"/>
    </location>
</feature>
<dbReference type="InterPro" id="IPR036179">
    <property type="entry name" value="Ig-like_dom_sf"/>
</dbReference>
<dbReference type="SMART" id="SM00408">
    <property type="entry name" value="IGc2"/>
    <property type="match status" value="4"/>
</dbReference>
<dbReference type="CDD" id="cd00096">
    <property type="entry name" value="Ig"/>
    <property type="match status" value="1"/>
</dbReference>
<dbReference type="GO" id="GO:0005911">
    <property type="term" value="C:cell-cell junction"/>
    <property type="evidence" value="ECO:0007669"/>
    <property type="project" value="TreeGrafter"/>
</dbReference>
<evidence type="ECO:0000313" key="10">
    <source>
        <dbReference type="Proteomes" id="UP001177023"/>
    </source>
</evidence>
<dbReference type="GO" id="GO:0098609">
    <property type="term" value="P:cell-cell adhesion"/>
    <property type="evidence" value="ECO:0007669"/>
    <property type="project" value="TreeGrafter"/>
</dbReference>
<dbReference type="Pfam" id="PF08205">
    <property type="entry name" value="C2-set_2"/>
    <property type="match status" value="1"/>
</dbReference>
<dbReference type="GO" id="GO:0050839">
    <property type="term" value="F:cell adhesion molecule binding"/>
    <property type="evidence" value="ECO:0007669"/>
    <property type="project" value="TreeGrafter"/>
</dbReference>
<dbReference type="InterPro" id="IPR003599">
    <property type="entry name" value="Ig_sub"/>
</dbReference>
<dbReference type="Pfam" id="PF13927">
    <property type="entry name" value="Ig_3"/>
    <property type="match status" value="2"/>
</dbReference>
<keyword evidence="3" id="KW-1015">Disulfide bond</keyword>
<dbReference type="Pfam" id="PF07679">
    <property type="entry name" value="I-set"/>
    <property type="match status" value="1"/>
</dbReference>
<dbReference type="GO" id="GO:0005886">
    <property type="term" value="C:plasma membrane"/>
    <property type="evidence" value="ECO:0007669"/>
    <property type="project" value="TreeGrafter"/>
</dbReference>
<evidence type="ECO:0000256" key="3">
    <source>
        <dbReference type="ARBA" id="ARBA00023157"/>
    </source>
</evidence>
<feature type="domain" description="Ig-like" evidence="8">
    <location>
        <begin position="24"/>
        <end position="122"/>
    </location>
</feature>
<gene>
    <name evidence="9" type="ORF">MSPICULIGERA_LOCUS21198</name>
</gene>
<evidence type="ECO:0000256" key="7">
    <source>
        <dbReference type="SAM" id="SignalP"/>
    </source>
</evidence>
<feature type="signal peptide" evidence="7">
    <location>
        <begin position="1"/>
        <end position="22"/>
    </location>
</feature>
<evidence type="ECO:0000256" key="2">
    <source>
        <dbReference type="ARBA" id="ARBA00023136"/>
    </source>
</evidence>
<dbReference type="PANTHER" id="PTHR11640">
    <property type="entry name" value="NEPHRIN"/>
    <property type="match status" value="1"/>
</dbReference>
<feature type="domain" description="Ig-like" evidence="8">
    <location>
        <begin position="262"/>
        <end position="346"/>
    </location>
</feature>
<feature type="non-terminal residue" evidence="9">
    <location>
        <position position="1"/>
    </location>
</feature>
<dbReference type="InterPro" id="IPR013098">
    <property type="entry name" value="Ig_I-set"/>
</dbReference>
<keyword evidence="10" id="KW-1185">Reference proteome</keyword>
<dbReference type="InterPro" id="IPR013783">
    <property type="entry name" value="Ig-like_fold"/>
</dbReference>
<comment type="caution">
    <text evidence="9">The sequence shown here is derived from an EMBL/GenBank/DDBJ whole genome shotgun (WGS) entry which is preliminary data.</text>
</comment>
<dbReference type="AlphaFoldDB" id="A0AA36G8E3"/>
<keyword evidence="6" id="KW-1133">Transmembrane helix</keyword>
<dbReference type="SUPFAM" id="SSF48726">
    <property type="entry name" value="Immunoglobulin"/>
    <property type="match status" value="4"/>
</dbReference>
<dbReference type="Pfam" id="PF13895">
    <property type="entry name" value="Ig_2"/>
    <property type="match status" value="1"/>
</dbReference>
<evidence type="ECO:0000256" key="5">
    <source>
        <dbReference type="ARBA" id="ARBA00023319"/>
    </source>
</evidence>
<keyword evidence="4" id="KW-0325">Glycoprotein</keyword>
<keyword evidence="5" id="KW-0393">Immunoglobulin domain</keyword>
<feature type="transmembrane region" description="Helical" evidence="6">
    <location>
        <begin position="544"/>
        <end position="567"/>
    </location>
</feature>
<dbReference type="PROSITE" id="PS50835">
    <property type="entry name" value="IG_LIKE"/>
    <property type="match status" value="4"/>
</dbReference>
<dbReference type="PANTHER" id="PTHR11640:SF31">
    <property type="entry name" value="IRREGULAR CHIASM C-ROUGHEST PROTEIN-RELATED"/>
    <property type="match status" value="1"/>
</dbReference>
<organism evidence="9 10">
    <name type="scientific">Mesorhabditis spiculigera</name>
    <dbReference type="NCBI Taxonomy" id="96644"/>
    <lineage>
        <taxon>Eukaryota</taxon>
        <taxon>Metazoa</taxon>
        <taxon>Ecdysozoa</taxon>
        <taxon>Nematoda</taxon>
        <taxon>Chromadorea</taxon>
        <taxon>Rhabditida</taxon>
        <taxon>Rhabditina</taxon>
        <taxon>Rhabditomorpha</taxon>
        <taxon>Rhabditoidea</taxon>
        <taxon>Rhabditidae</taxon>
        <taxon>Mesorhabditinae</taxon>
        <taxon>Mesorhabditis</taxon>
    </lineage>
</organism>
<dbReference type="InterPro" id="IPR013162">
    <property type="entry name" value="CD80_C2-set"/>
</dbReference>
<feature type="domain" description="Ig-like" evidence="8">
    <location>
        <begin position="349"/>
        <end position="414"/>
    </location>
</feature>
<feature type="domain" description="Ig-like" evidence="8">
    <location>
        <begin position="434"/>
        <end position="527"/>
    </location>
</feature>
<evidence type="ECO:0000256" key="6">
    <source>
        <dbReference type="SAM" id="Phobius"/>
    </source>
</evidence>
<reference evidence="9" key="1">
    <citation type="submission" date="2023-06" db="EMBL/GenBank/DDBJ databases">
        <authorList>
            <person name="Delattre M."/>
        </authorList>
    </citation>
    <scope>NUCLEOTIDE SEQUENCE</scope>
    <source>
        <strain evidence="9">AF72</strain>
    </source>
</reference>
<dbReference type="Proteomes" id="UP001177023">
    <property type="component" value="Unassembled WGS sequence"/>
</dbReference>
<proteinExistence type="predicted"/>
<dbReference type="InterPro" id="IPR007110">
    <property type="entry name" value="Ig-like_dom"/>
</dbReference>
<dbReference type="EMBL" id="CATQJA010002665">
    <property type="protein sequence ID" value="CAJ0583085.1"/>
    <property type="molecule type" value="Genomic_DNA"/>
</dbReference>
<protein>
    <recommendedName>
        <fullName evidence="8">Ig-like domain-containing protein</fullName>
    </recommendedName>
</protein>